<feature type="region of interest" description="Disordered" evidence="1">
    <location>
        <begin position="84"/>
        <end position="106"/>
    </location>
</feature>
<proteinExistence type="predicted"/>
<sequence length="157" mass="17299">MSVSAFHSQFHRAATAYEGPSFRSEGYPCTSPGELQSLHTHCTNTNTFHASIISTHLPLIFICTHPTTTREHCLLHSSTPLEDAFVPDPTSTSAPREPGDHRPILKPNFRRAAGNVRQRPRSLDNCVIGLPTTLSSSDLGRSKLQSLVQDECRSRPP</sequence>
<evidence type="ECO:0000256" key="1">
    <source>
        <dbReference type="SAM" id="MobiDB-lite"/>
    </source>
</evidence>
<dbReference type="Proteomes" id="UP000320762">
    <property type="component" value="Unassembled WGS sequence"/>
</dbReference>
<protein>
    <submittedName>
        <fullName evidence="2">Uncharacterized protein</fullName>
    </submittedName>
</protein>
<keyword evidence="3" id="KW-1185">Reference proteome</keyword>
<accession>A0A550BUB7</accession>
<evidence type="ECO:0000313" key="3">
    <source>
        <dbReference type="Proteomes" id="UP000320762"/>
    </source>
</evidence>
<evidence type="ECO:0000313" key="2">
    <source>
        <dbReference type="EMBL" id="TRM56138.1"/>
    </source>
</evidence>
<comment type="caution">
    <text evidence="2">The sequence shown here is derived from an EMBL/GenBank/DDBJ whole genome shotgun (WGS) entry which is preliminary data.</text>
</comment>
<dbReference type="EMBL" id="VDMD01000079">
    <property type="protein sequence ID" value="TRM56138.1"/>
    <property type="molecule type" value="Genomic_DNA"/>
</dbReference>
<organism evidence="2 3">
    <name type="scientific">Schizophyllum amplum</name>
    <dbReference type="NCBI Taxonomy" id="97359"/>
    <lineage>
        <taxon>Eukaryota</taxon>
        <taxon>Fungi</taxon>
        <taxon>Dikarya</taxon>
        <taxon>Basidiomycota</taxon>
        <taxon>Agaricomycotina</taxon>
        <taxon>Agaricomycetes</taxon>
        <taxon>Agaricomycetidae</taxon>
        <taxon>Agaricales</taxon>
        <taxon>Schizophyllaceae</taxon>
        <taxon>Schizophyllum</taxon>
    </lineage>
</organism>
<name>A0A550BUB7_9AGAR</name>
<gene>
    <name evidence="2" type="ORF">BD626DRAFT_520682</name>
</gene>
<reference evidence="2 3" key="1">
    <citation type="journal article" date="2019" name="New Phytol.">
        <title>Comparative genomics reveals unique wood-decay strategies and fruiting body development in the Schizophyllaceae.</title>
        <authorList>
            <person name="Almasi E."/>
            <person name="Sahu N."/>
            <person name="Krizsan K."/>
            <person name="Balint B."/>
            <person name="Kovacs G.M."/>
            <person name="Kiss B."/>
            <person name="Cseklye J."/>
            <person name="Drula E."/>
            <person name="Henrissat B."/>
            <person name="Nagy I."/>
            <person name="Chovatia M."/>
            <person name="Adam C."/>
            <person name="LaButti K."/>
            <person name="Lipzen A."/>
            <person name="Riley R."/>
            <person name="Grigoriev I.V."/>
            <person name="Nagy L.G."/>
        </authorList>
    </citation>
    <scope>NUCLEOTIDE SEQUENCE [LARGE SCALE GENOMIC DNA]</scope>
    <source>
        <strain evidence="2 3">NL-1724</strain>
    </source>
</reference>
<dbReference type="AlphaFoldDB" id="A0A550BUB7"/>